<feature type="transmembrane region" description="Helical" evidence="6">
    <location>
        <begin position="435"/>
        <end position="454"/>
    </location>
</feature>
<keyword evidence="3 6" id="KW-0812">Transmembrane</keyword>
<accession>A0ABD5ZPP5</accession>
<dbReference type="PANTHER" id="PTHR30250:SF11">
    <property type="entry name" value="O-ANTIGEN TRANSPORTER-RELATED"/>
    <property type="match status" value="1"/>
</dbReference>
<evidence type="ECO:0000256" key="1">
    <source>
        <dbReference type="ARBA" id="ARBA00004651"/>
    </source>
</evidence>
<keyword evidence="8" id="KW-1185">Reference proteome</keyword>
<feature type="transmembrane region" description="Helical" evidence="6">
    <location>
        <begin position="15"/>
        <end position="34"/>
    </location>
</feature>
<organism evidence="7 8">
    <name type="scientific">Halosegnis marinus</name>
    <dbReference type="NCBI Taxonomy" id="3034023"/>
    <lineage>
        <taxon>Archaea</taxon>
        <taxon>Methanobacteriati</taxon>
        <taxon>Methanobacteriota</taxon>
        <taxon>Stenosarchaea group</taxon>
        <taxon>Halobacteria</taxon>
        <taxon>Halobacteriales</taxon>
        <taxon>Natronomonadaceae</taxon>
        <taxon>Halosegnis</taxon>
    </lineage>
</organism>
<dbReference type="EMBL" id="JBHTAP010000001">
    <property type="protein sequence ID" value="MFC7235547.1"/>
    <property type="molecule type" value="Genomic_DNA"/>
</dbReference>
<dbReference type="GeneID" id="79267243"/>
<feature type="transmembrane region" description="Helical" evidence="6">
    <location>
        <begin position="199"/>
        <end position="220"/>
    </location>
</feature>
<dbReference type="AlphaFoldDB" id="A0ABD5ZPP5"/>
<dbReference type="Proteomes" id="UP001596398">
    <property type="component" value="Unassembled WGS sequence"/>
</dbReference>
<dbReference type="CDD" id="cd13128">
    <property type="entry name" value="MATE_Wzx_like"/>
    <property type="match status" value="1"/>
</dbReference>
<proteinExistence type="predicted"/>
<sequence length="471" mass="49780">MNLSRTISVDLVSRLGRAVVALCAISVFITILGSDIFGRFVLFEAVVTILGIGVDMGLGSAAQKRVADHRPSKVISTVLVLKALFLVIVGTALLLGGSVIEPFLSPSLVPSLIIAVGVQQLGRVGLHALRGRLRVSEAALVQLFGDLVLLIAGYAMAVSGFELLGLVYAFVLQWVLISAVSLWLIGYTPSLPSLDVGRSLFAFSKYTFVSSVVASALYGWTDTLLIGYYLSPGAVAVYEAAWRVARAVSLVSQSIGTALFPQVSDWQLSDELTAVTETVRDGITGALVVVFPAIVGAALLGDSLLGTFVDPTTAAGAMVLVVLLVGKIPESLNDVVARTLFGLDKPAYTAYAAGLFMLINVGLNVVLIPLYGIEGAAIATTLAFAVNAAVNTYYLRSQVAVSFDYRTLGYVLLSSLCMGVVLLLINQMISIDSQVSLLGTVVFGGVLYFFVLLIPPSVRQRAKKLKKQLLG</sequence>
<reference evidence="7 8" key="1">
    <citation type="journal article" date="2019" name="Int. J. Syst. Evol. Microbiol.">
        <title>The Global Catalogue of Microorganisms (GCM) 10K type strain sequencing project: providing services to taxonomists for standard genome sequencing and annotation.</title>
        <authorList>
            <consortium name="The Broad Institute Genomics Platform"/>
            <consortium name="The Broad Institute Genome Sequencing Center for Infectious Disease"/>
            <person name="Wu L."/>
            <person name="Ma J."/>
        </authorList>
    </citation>
    <scope>NUCLEOTIDE SEQUENCE [LARGE SCALE GENOMIC DNA]</scope>
    <source>
        <strain evidence="7 8">DT85</strain>
    </source>
</reference>
<evidence type="ECO:0000256" key="6">
    <source>
        <dbReference type="SAM" id="Phobius"/>
    </source>
</evidence>
<evidence type="ECO:0000313" key="7">
    <source>
        <dbReference type="EMBL" id="MFC7235547.1"/>
    </source>
</evidence>
<feature type="transmembrane region" description="Helical" evidence="6">
    <location>
        <begin position="163"/>
        <end position="187"/>
    </location>
</feature>
<feature type="transmembrane region" description="Helical" evidence="6">
    <location>
        <begin position="40"/>
        <end position="62"/>
    </location>
</feature>
<comment type="caution">
    <text evidence="7">The sequence shown here is derived from an EMBL/GenBank/DDBJ whole genome shotgun (WGS) entry which is preliminary data.</text>
</comment>
<gene>
    <name evidence="7" type="ORF">ACFQJ4_09505</name>
</gene>
<feature type="transmembrane region" description="Helical" evidence="6">
    <location>
        <begin position="282"/>
        <end position="301"/>
    </location>
</feature>
<keyword evidence="2" id="KW-1003">Cell membrane</keyword>
<evidence type="ECO:0000256" key="3">
    <source>
        <dbReference type="ARBA" id="ARBA00022692"/>
    </source>
</evidence>
<protein>
    <submittedName>
        <fullName evidence="7">Flippase</fullName>
    </submittedName>
</protein>
<feature type="transmembrane region" description="Helical" evidence="6">
    <location>
        <begin position="376"/>
        <end position="395"/>
    </location>
</feature>
<dbReference type="GO" id="GO:0005886">
    <property type="term" value="C:plasma membrane"/>
    <property type="evidence" value="ECO:0007669"/>
    <property type="project" value="UniProtKB-SubCell"/>
</dbReference>
<feature type="transmembrane region" description="Helical" evidence="6">
    <location>
        <begin position="138"/>
        <end position="157"/>
    </location>
</feature>
<dbReference type="Pfam" id="PF13440">
    <property type="entry name" value="Polysacc_synt_3"/>
    <property type="match status" value="1"/>
</dbReference>
<dbReference type="PANTHER" id="PTHR30250">
    <property type="entry name" value="PST FAMILY PREDICTED COLANIC ACID TRANSPORTER"/>
    <property type="match status" value="1"/>
</dbReference>
<comment type="subcellular location">
    <subcellularLocation>
        <location evidence="1">Cell membrane</location>
        <topology evidence="1">Multi-pass membrane protein</topology>
    </subcellularLocation>
</comment>
<dbReference type="InterPro" id="IPR050833">
    <property type="entry name" value="Poly_Biosynth_Transport"/>
</dbReference>
<evidence type="ECO:0000313" key="8">
    <source>
        <dbReference type="Proteomes" id="UP001596398"/>
    </source>
</evidence>
<evidence type="ECO:0000256" key="5">
    <source>
        <dbReference type="ARBA" id="ARBA00023136"/>
    </source>
</evidence>
<feature type="transmembrane region" description="Helical" evidence="6">
    <location>
        <begin position="74"/>
        <end position="95"/>
    </location>
</feature>
<feature type="transmembrane region" description="Helical" evidence="6">
    <location>
        <begin position="307"/>
        <end position="326"/>
    </location>
</feature>
<feature type="transmembrane region" description="Helical" evidence="6">
    <location>
        <begin position="347"/>
        <end position="370"/>
    </location>
</feature>
<evidence type="ECO:0000256" key="4">
    <source>
        <dbReference type="ARBA" id="ARBA00022989"/>
    </source>
</evidence>
<feature type="transmembrane region" description="Helical" evidence="6">
    <location>
        <begin position="407"/>
        <end position="429"/>
    </location>
</feature>
<keyword evidence="5 6" id="KW-0472">Membrane</keyword>
<name>A0ABD5ZPP5_9EURY</name>
<evidence type="ECO:0000256" key="2">
    <source>
        <dbReference type="ARBA" id="ARBA00022475"/>
    </source>
</evidence>
<dbReference type="RefSeq" id="WP_276233683.1">
    <property type="nucleotide sequence ID" value="NZ_CP119802.1"/>
</dbReference>
<keyword evidence="4 6" id="KW-1133">Transmembrane helix</keyword>